<protein>
    <recommendedName>
        <fullName evidence="10">Poly A polymerase head domain-containing protein</fullName>
    </recommendedName>
</protein>
<dbReference type="Gene3D" id="1.10.3090.10">
    <property type="entry name" value="cca-adding enzyme, domain 2"/>
    <property type="match status" value="1"/>
</dbReference>
<comment type="cofactor">
    <cofactor evidence="1">
        <name>Mg(2+)</name>
        <dbReference type="ChEBI" id="CHEBI:18420"/>
    </cofactor>
</comment>
<evidence type="ECO:0000256" key="7">
    <source>
        <dbReference type="ARBA" id="ARBA00022741"/>
    </source>
</evidence>
<keyword evidence="3" id="KW-0808">Transferase</keyword>
<evidence type="ECO:0000259" key="10">
    <source>
        <dbReference type="Pfam" id="PF01743"/>
    </source>
</evidence>
<reference evidence="11" key="1">
    <citation type="journal article" date="2014" name="Front. Microbiol.">
        <title>High frequency of phylogenetically diverse reductive dehalogenase-homologous genes in deep subseafloor sedimentary metagenomes.</title>
        <authorList>
            <person name="Kawai M."/>
            <person name="Futagami T."/>
            <person name="Toyoda A."/>
            <person name="Takaki Y."/>
            <person name="Nishi S."/>
            <person name="Hori S."/>
            <person name="Arai W."/>
            <person name="Tsubouchi T."/>
            <person name="Morono Y."/>
            <person name="Uchiyama I."/>
            <person name="Ito T."/>
            <person name="Fujiyama A."/>
            <person name="Inagaki F."/>
            <person name="Takami H."/>
        </authorList>
    </citation>
    <scope>NUCLEOTIDE SEQUENCE</scope>
    <source>
        <strain evidence="11">Expedition CK06-06</strain>
    </source>
</reference>
<feature type="non-terminal residue" evidence="11">
    <location>
        <position position="167"/>
    </location>
</feature>
<keyword evidence="4" id="KW-0819">tRNA processing</keyword>
<dbReference type="InterPro" id="IPR043519">
    <property type="entry name" value="NT_sf"/>
</dbReference>
<dbReference type="SUPFAM" id="SSF81891">
    <property type="entry name" value="Poly A polymerase C-terminal region-like"/>
    <property type="match status" value="1"/>
</dbReference>
<keyword evidence="2" id="KW-0820">tRNA-binding</keyword>
<dbReference type="InterPro" id="IPR052390">
    <property type="entry name" value="tRNA_nt/polyA_polymerase"/>
</dbReference>
<evidence type="ECO:0000256" key="1">
    <source>
        <dbReference type="ARBA" id="ARBA00001946"/>
    </source>
</evidence>
<accession>X1LZJ3</accession>
<keyword evidence="9" id="KW-0694">RNA-binding</keyword>
<evidence type="ECO:0000256" key="6">
    <source>
        <dbReference type="ARBA" id="ARBA00022723"/>
    </source>
</evidence>
<dbReference type="InterPro" id="IPR002646">
    <property type="entry name" value="PolA_pol_head_dom"/>
</dbReference>
<keyword evidence="5" id="KW-0548">Nucleotidyltransferase</keyword>
<evidence type="ECO:0000256" key="4">
    <source>
        <dbReference type="ARBA" id="ARBA00022694"/>
    </source>
</evidence>
<evidence type="ECO:0000256" key="2">
    <source>
        <dbReference type="ARBA" id="ARBA00022555"/>
    </source>
</evidence>
<evidence type="ECO:0000256" key="8">
    <source>
        <dbReference type="ARBA" id="ARBA00022842"/>
    </source>
</evidence>
<dbReference type="Gene3D" id="3.30.460.10">
    <property type="entry name" value="Beta Polymerase, domain 2"/>
    <property type="match status" value="1"/>
</dbReference>
<evidence type="ECO:0000256" key="5">
    <source>
        <dbReference type="ARBA" id="ARBA00022695"/>
    </source>
</evidence>
<evidence type="ECO:0000313" key="11">
    <source>
        <dbReference type="EMBL" id="GAI24807.1"/>
    </source>
</evidence>
<dbReference type="PANTHER" id="PTHR47788:SF1">
    <property type="entry name" value="A-ADDING TRNA NUCLEOTIDYLTRANSFERASE"/>
    <property type="match status" value="1"/>
</dbReference>
<name>X1LZJ3_9ZZZZ</name>
<dbReference type="AlphaFoldDB" id="X1LZJ3"/>
<gene>
    <name evidence="11" type="ORF">S06H3_29903</name>
</gene>
<dbReference type="EMBL" id="BARV01017570">
    <property type="protein sequence ID" value="GAI24807.1"/>
    <property type="molecule type" value="Genomic_DNA"/>
</dbReference>
<dbReference type="CDD" id="cd05398">
    <property type="entry name" value="NT_ClassII-CCAase"/>
    <property type="match status" value="1"/>
</dbReference>
<sequence length="167" mass="19081">MRAYVVGGFVRDLLLGIENLDIDIVVEGKGIILAQKLGKELKGEVKKFPEFGTAAVMLPDGFKIDVATARSEFYEYPAALPRVEFASLKQDLYRRDFTINSMAVRLNKKGLGDLIDFYGGERDLKKKVVRVLYNLSFVEDPTRIFRAIRFEQRYGFQIDSQTRGFIE</sequence>
<dbReference type="SUPFAM" id="SSF81301">
    <property type="entry name" value="Nucleotidyltransferase"/>
    <property type="match status" value="1"/>
</dbReference>
<dbReference type="GO" id="GO:0046872">
    <property type="term" value="F:metal ion binding"/>
    <property type="evidence" value="ECO:0007669"/>
    <property type="project" value="UniProtKB-KW"/>
</dbReference>
<dbReference type="GO" id="GO:0008033">
    <property type="term" value="P:tRNA processing"/>
    <property type="evidence" value="ECO:0007669"/>
    <property type="project" value="UniProtKB-KW"/>
</dbReference>
<dbReference type="GO" id="GO:0000049">
    <property type="term" value="F:tRNA binding"/>
    <property type="evidence" value="ECO:0007669"/>
    <property type="project" value="UniProtKB-KW"/>
</dbReference>
<evidence type="ECO:0000256" key="9">
    <source>
        <dbReference type="ARBA" id="ARBA00022884"/>
    </source>
</evidence>
<keyword evidence="7" id="KW-0547">Nucleotide-binding</keyword>
<organism evidence="11">
    <name type="scientific">marine sediment metagenome</name>
    <dbReference type="NCBI Taxonomy" id="412755"/>
    <lineage>
        <taxon>unclassified sequences</taxon>
        <taxon>metagenomes</taxon>
        <taxon>ecological metagenomes</taxon>
    </lineage>
</organism>
<comment type="caution">
    <text evidence="11">The sequence shown here is derived from an EMBL/GenBank/DDBJ whole genome shotgun (WGS) entry which is preliminary data.</text>
</comment>
<feature type="domain" description="Poly A polymerase head" evidence="10">
    <location>
        <begin position="3"/>
        <end position="130"/>
    </location>
</feature>
<keyword evidence="8" id="KW-0460">Magnesium</keyword>
<keyword evidence="6" id="KW-0479">Metal-binding</keyword>
<proteinExistence type="predicted"/>
<dbReference type="Pfam" id="PF01743">
    <property type="entry name" value="PolyA_pol"/>
    <property type="match status" value="1"/>
</dbReference>
<dbReference type="GO" id="GO:0000166">
    <property type="term" value="F:nucleotide binding"/>
    <property type="evidence" value="ECO:0007669"/>
    <property type="project" value="UniProtKB-KW"/>
</dbReference>
<evidence type="ECO:0000256" key="3">
    <source>
        <dbReference type="ARBA" id="ARBA00022679"/>
    </source>
</evidence>
<dbReference type="PANTHER" id="PTHR47788">
    <property type="entry name" value="POLYA POLYMERASE"/>
    <property type="match status" value="1"/>
</dbReference>
<dbReference type="GO" id="GO:0016779">
    <property type="term" value="F:nucleotidyltransferase activity"/>
    <property type="evidence" value="ECO:0007669"/>
    <property type="project" value="UniProtKB-KW"/>
</dbReference>